<name>A0A0C2IXB1_THEKT</name>
<organism evidence="1 2">
    <name type="scientific">Thelohanellus kitauei</name>
    <name type="common">Myxosporean</name>
    <dbReference type="NCBI Taxonomy" id="669202"/>
    <lineage>
        <taxon>Eukaryota</taxon>
        <taxon>Metazoa</taxon>
        <taxon>Cnidaria</taxon>
        <taxon>Myxozoa</taxon>
        <taxon>Myxosporea</taxon>
        <taxon>Bivalvulida</taxon>
        <taxon>Platysporina</taxon>
        <taxon>Myxobolidae</taxon>
        <taxon>Thelohanellus</taxon>
    </lineage>
</organism>
<accession>A0A0C2IXB1</accession>
<proteinExistence type="predicted"/>
<protein>
    <submittedName>
        <fullName evidence="1">Uncharacterized protein</fullName>
    </submittedName>
</protein>
<dbReference type="Proteomes" id="UP000031668">
    <property type="component" value="Unassembled WGS sequence"/>
</dbReference>
<dbReference type="EMBL" id="JWZT01005334">
    <property type="protein sequence ID" value="KII61527.1"/>
    <property type="molecule type" value="Genomic_DNA"/>
</dbReference>
<sequence>MVVVKDSRIKGFTFDPSMNYIFYFTRKEIFILDIKTMLRRKIFYYEGYIMNVQISDDFTSVLIICRNLFVSCYTFNRREKLEYKLVLGVGGHIHKRDSADTKKKSTKSF</sequence>
<reference evidence="1 2" key="1">
    <citation type="journal article" date="2014" name="Genome Biol. Evol.">
        <title>The genome of the myxosporean Thelohanellus kitauei shows adaptations to nutrient acquisition within its fish host.</title>
        <authorList>
            <person name="Yang Y."/>
            <person name="Xiong J."/>
            <person name="Zhou Z."/>
            <person name="Huo F."/>
            <person name="Miao W."/>
            <person name="Ran C."/>
            <person name="Liu Y."/>
            <person name="Zhang J."/>
            <person name="Feng J."/>
            <person name="Wang M."/>
            <person name="Wang M."/>
            <person name="Wang L."/>
            <person name="Yao B."/>
        </authorList>
    </citation>
    <scope>NUCLEOTIDE SEQUENCE [LARGE SCALE GENOMIC DNA]</scope>
    <source>
        <strain evidence="1">Wuqing</strain>
    </source>
</reference>
<gene>
    <name evidence="1" type="ORF">RF11_10487</name>
</gene>
<dbReference type="AlphaFoldDB" id="A0A0C2IXB1"/>
<evidence type="ECO:0000313" key="2">
    <source>
        <dbReference type="Proteomes" id="UP000031668"/>
    </source>
</evidence>
<keyword evidence="2" id="KW-1185">Reference proteome</keyword>
<evidence type="ECO:0000313" key="1">
    <source>
        <dbReference type="EMBL" id="KII61527.1"/>
    </source>
</evidence>
<comment type="caution">
    <text evidence="1">The sequence shown here is derived from an EMBL/GenBank/DDBJ whole genome shotgun (WGS) entry which is preliminary data.</text>
</comment>